<dbReference type="Proteomes" id="UP001304671">
    <property type="component" value="Unassembled WGS sequence"/>
</dbReference>
<protein>
    <submittedName>
        <fullName evidence="1">Uncharacterized protein</fullName>
    </submittedName>
</protein>
<accession>A0ABU5QPA5</accession>
<dbReference type="EMBL" id="JAYFUL010000022">
    <property type="protein sequence ID" value="MEA5258902.1"/>
    <property type="molecule type" value="Genomic_DNA"/>
</dbReference>
<proteinExistence type="predicted"/>
<evidence type="ECO:0000313" key="1">
    <source>
        <dbReference type="EMBL" id="MEA5258902.1"/>
    </source>
</evidence>
<evidence type="ECO:0000313" key="2">
    <source>
        <dbReference type="Proteomes" id="UP001304671"/>
    </source>
</evidence>
<name>A0ABU5QPA5_9BACT</name>
<keyword evidence="2" id="KW-1185">Reference proteome</keyword>
<sequence length="62" mass="7184">MTPSAFVGVFLPRILRQQPINLLYNIVKIIGKLLTHDLLVDKHQQRLDGINLKIGMLFWDEV</sequence>
<comment type="caution">
    <text evidence="1">The sequence shown here is derived from an EMBL/GenBank/DDBJ whole genome shotgun (WGS) entry which is preliminary data.</text>
</comment>
<gene>
    <name evidence="1" type="ORF">VB264_13980</name>
</gene>
<reference evidence="1 2" key="1">
    <citation type="submission" date="2023-12" db="EMBL/GenBank/DDBJ databases">
        <title>Novel species of the genus Arcicella isolated from rivers.</title>
        <authorList>
            <person name="Lu H."/>
        </authorList>
    </citation>
    <scope>NUCLEOTIDE SEQUENCE [LARGE SCALE GENOMIC DNA]</scope>
    <source>
        <strain evidence="1 2">LMG 21963</strain>
    </source>
</reference>
<organism evidence="1 2">
    <name type="scientific">Arcicella aquatica</name>
    <dbReference type="NCBI Taxonomy" id="217141"/>
    <lineage>
        <taxon>Bacteria</taxon>
        <taxon>Pseudomonadati</taxon>
        <taxon>Bacteroidota</taxon>
        <taxon>Cytophagia</taxon>
        <taxon>Cytophagales</taxon>
        <taxon>Flectobacillaceae</taxon>
        <taxon>Arcicella</taxon>
    </lineage>
</organism>
<dbReference type="RefSeq" id="WP_309919583.1">
    <property type="nucleotide sequence ID" value="NZ_JAYFUL010000022.1"/>
</dbReference>